<comment type="caution">
    <text evidence="3">The sequence shown here is derived from an EMBL/GenBank/DDBJ whole genome shotgun (WGS) entry which is preliminary data.</text>
</comment>
<evidence type="ECO:0000313" key="4">
    <source>
        <dbReference type="Proteomes" id="UP001162156"/>
    </source>
</evidence>
<dbReference type="SUPFAM" id="SSF50630">
    <property type="entry name" value="Acid proteases"/>
    <property type="match status" value="1"/>
</dbReference>
<proteinExistence type="predicted"/>
<feature type="compositionally biased region" description="Basic and acidic residues" evidence="1">
    <location>
        <begin position="171"/>
        <end position="181"/>
    </location>
</feature>
<name>A0AAV8X7U7_9CUCU</name>
<dbReference type="InterPro" id="IPR001969">
    <property type="entry name" value="Aspartic_peptidase_AS"/>
</dbReference>
<dbReference type="Pfam" id="PF03732">
    <property type="entry name" value="Retrotrans_gag"/>
    <property type="match status" value="1"/>
</dbReference>
<accession>A0AAV8X7U7</accession>
<dbReference type="CDD" id="cd00303">
    <property type="entry name" value="retropepsin_like"/>
    <property type="match status" value="1"/>
</dbReference>
<evidence type="ECO:0000256" key="1">
    <source>
        <dbReference type="SAM" id="MobiDB-lite"/>
    </source>
</evidence>
<evidence type="ECO:0000313" key="3">
    <source>
        <dbReference type="EMBL" id="KAJ8934048.1"/>
    </source>
</evidence>
<dbReference type="EMBL" id="JANEYF010003789">
    <property type="protein sequence ID" value="KAJ8934048.1"/>
    <property type="molecule type" value="Genomic_DNA"/>
</dbReference>
<keyword evidence="4" id="KW-1185">Reference proteome</keyword>
<feature type="domain" description="Retrotransposon gag" evidence="2">
    <location>
        <begin position="234"/>
        <end position="316"/>
    </location>
</feature>
<reference evidence="3" key="1">
    <citation type="journal article" date="2023" name="Insect Mol. Biol.">
        <title>Genome sequencing provides insights into the evolution of gene families encoding plant cell wall-degrading enzymes in longhorned beetles.</title>
        <authorList>
            <person name="Shin N.R."/>
            <person name="Okamura Y."/>
            <person name="Kirsch R."/>
            <person name="Pauchet Y."/>
        </authorList>
    </citation>
    <scope>NUCLEOTIDE SEQUENCE</scope>
    <source>
        <strain evidence="3">RBIC_L_NR</strain>
    </source>
</reference>
<protein>
    <recommendedName>
        <fullName evidence="2">Retrotransposon gag domain-containing protein</fullName>
    </recommendedName>
</protein>
<feature type="region of interest" description="Disordered" evidence="1">
    <location>
        <begin position="162"/>
        <end position="181"/>
    </location>
</feature>
<dbReference type="GO" id="GO:0006508">
    <property type="term" value="P:proteolysis"/>
    <property type="evidence" value="ECO:0007669"/>
    <property type="project" value="InterPro"/>
</dbReference>
<dbReference type="InterPro" id="IPR005162">
    <property type="entry name" value="Retrotrans_gag_dom"/>
</dbReference>
<dbReference type="GO" id="GO:0004190">
    <property type="term" value="F:aspartic-type endopeptidase activity"/>
    <property type="evidence" value="ECO:0007669"/>
    <property type="project" value="InterPro"/>
</dbReference>
<gene>
    <name evidence="3" type="ORF">NQ314_013612</name>
</gene>
<dbReference type="InterPro" id="IPR021109">
    <property type="entry name" value="Peptidase_aspartic_dom_sf"/>
</dbReference>
<dbReference type="PROSITE" id="PS00141">
    <property type="entry name" value="ASP_PROTEASE"/>
    <property type="match status" value="1"/>
</dbReference>
<dbReference type="Gene3D" id="2.40.70.10">
    <property type="entry name" value="Acid Proteases"/>
    <property type="match status" value="1"/>
</dbReference>
<dbReference type="AlphaFoldDB" id="A0AAV8X7U7"/>
<dbReference type="Proteomes" id="UP001162156">
    <property type="component" value="Unassembled WGS sequence"/>
</dbReference>
<evidence type="ECO:0000259" key="2">
    <source>
        <dbReference type="Pfam" id="PF03732"/>
    </source>
</evidence>
<organism evidence="3 4">
    <name type="scientific">Rhamnusium bicolor</name>
    <dbReference type="NCBI Taxonomy" id="1586634"/>
    <lineage>
        <taxon>Eukaryota</taxon>
        <taxon>Metazoa</taxon>
        <taxon>Ecdysozoa</taxon>
        <taxon>Arthropoda</taxon>
        <taxon>Hexapoda</taxon>
        <taxon>Insecta</taxon>
        <taxon>Pterygota</taxon>
        <taxon>Neoptera</taxon>
        <taxon>Endopterygota</taxon>
        <taxon>Coleoptera</taxon>
        <taxon>Polyphaga</taxon>
        <taxon>Cucujiformia</taxon>
        <taxon>Chrysomeloidea</taxon>
        <taxon>Cerambycidae</taxon>
        <taxon>Lepturinae</taxon>
        <taxon>Rhagiini</taxon>
        <taxon>Rhamnusium</taxon>
    </lineage>
</organism>
<sequence length="626" mass="70997">MPGEIKLDVNRLTKEELGYELRVRGLGEGGNLTVVEMRAVLRNALHLEKTSLAIKSPTYPYKFAEDSVALTANLDTVNSLIDEFCGIANDSKYKGLMSKIAHALGRVNRSSPSSEAEKETKMDIRLKLLLAVDRLQEKTKKDRKTRDSTVFDLSVLRQTVGQPGAHSSAMEAEHSSSDEEQVVKLKPVPVRDWGLKFTGRPGDMLFTTALERVEEKRRSRGISRARLFTDAVDLFESDAHTWYNLVKNWATDWESLIELMREQFLPKNFDRDLFEEIKRRTQGSQESIGLYIASMIGLFNKMRTPIAEETQLEMILERIDPYYHPFLAFENITSVTQFLTYCRKLDVKRGLAKSYIPPPPKKKSLVPELAYASTSTSVSSSHSSLVVGEVPTTRSVTGDQRPYLEVSVLGFPMMGLLDSGASRTLVGATGYEILRQIGLSLQPMVTQCKVANGQMCASIGYVSTPVTLGDKARIKDILVIPELSHKLILGVGFWVSMNIIPDLRQRIWHFSDHEPSTEIRENRKLAFARIYKDVQAKLSKAYDRSKHQYNLRRRLDQFSLNQKVWRRLHAQSDATKYFSAKLAPKFVGPFTISKIVSPWTYELKDPNGKRTVWHIKDLKAHPPDLE</sequence>